<comment type="cofactor">
    <cofactor evidence="1">
        <name>[4Fe-4S] cluster</name>
        <dbReference type="ChEBI" id="CHEBI:49883"/>
    </cofactor>
</comment>
<evidence type="ECO:0000256" key="2">
    <source>
        <dbReference type="ARBA" id="ARBA00022485"/>
    </source>
</evidence>
<dbReference type="AlphaFoldDB" id="X1N384"/>
<reference evidence="8" key="1">
    <citation type="journal article" date="2014" name="Front. Microbiol.">
        <title>High frequency of phylogenetically diverse reductive dehalogenase-homologous genes in deep subseafloor sedimentary metagenomes.</title>
        <authorList>
            <person name="Kawai M."/>
            <person name="Futagami T."/>
            <person name="Toyoda A."/>
            <person name="Takaki Y."/>
            <person name="Nishi S."/>
            <person name="Hori S."/>
            <person name="Arai W."/>
            <person name="Tsubouchi T."/>
            <person name="Morono Y."/>
            <person name="Uchiyama I."/>
            <person name="Ito T."/>
            <person name="Fujiyama A."/>
            <person name="Inagaki F."/>
            <person name="Takami H."/>
        </authorList>
    </citation>
    <scope>NUCLEOTIDE SEQUENCE</scope>
    <source>
        <strain evidence="8">Expedition CK06-06</strain>
    </source>
</reference>
<dbReference type="Gene3D" id="3.80.30.10">
    <property type="entry name" value="pyruvate-formate lyase- activating enzyme"/>
    <property type="match status" value="1"/>
</dbReference>
<evidence type="ECO:0000256" key="5">
    <source>
        <dbReference type="ARBA" id="ARBA00023004"/>
    </source>
</evidence>
<dbReference type="SUPFAM" id="SSF102114">
    <property type="entry name" value="Radical SAM enzymes"/>
    <property type="match status" value="1"/>
</dbReference>
<dbReference type="InterPro" id="IPR034457">
    <property type="entry name" value="Organic_radical-activating"/>
</dbReference>
<evidence type="ECO:0000256" key="4">
    <source>
        <dbReference type="ARBA" id="ARBA00022723"/>
    </source>
</evidence>
<feature type="domain" description="Radical SAM core" evidence="7">
    <location>
        <begin position="1"/>
        <end position="166"/>
    </location>
</feature>
<dbReference type="GO" id="GO:0003824">
    <property type="term" value="F:catalytic activity"/>
    <property type="evidence" value="ECO:0007669"/>
    <property type="project" value="InterPro"/>
</dbReference>
<dbReference type="InterPro" id="IPR058240">
    <property type="entry name" value="rSAM_sf"/>
</dbReference>
<keyword evidence="2" id="KW-0004">4Fe-4S</keyword>
<evidence type="ECO:0000259" key="7">
    <source>
        <dbReference type="PROSITE" id="PS51918"/>
    </source>
</evidence>
<protein>
    <recommendedName>
        <fullName evidence="7">Radical SAM core domain-containing protein</fullName>
    </recommendedName>
</protein>
<keyword evidence="3" id="KW-0949">S-adenosyl-L-methionine</keyword>
<dbReference type="EMBL" id="BARV01006450">
    <property type="protein sequence ID" value="GAI13059.1"/>
    <property type="molecule type" value="Genomic_DNA"/>
</dbReference>
<keyword evidence="4" id="KW-0479">Metal-binding</keyword>
<evidence type="ECO:0000256" key="3">
    <source>
        <dbReference type="ARBA" id="ARBA00022691"/>
    </source>
</evidence>
<dbReference type="GO" id="GO:0051539">
    <property type="term" value="F:4 iron, 4 sulfur cluster binding"/>
    <property type="evidence" value="ECO:0007669"/>
    <property type="project" value="UniProtKB-KW"/>
</dbReference>
<evidence type="ECO:0000313" key="8">
    <source>
        <dbReference type="EMBL" id="GAI13059.1"/>
    </source>
</evidence>
<dbReference type="PANTHER" id="PTHR30352">
    <property type="entry name" value="PYRUVATE FORMATE-LYASE-ACTIVATING ENZYME"/>
    <property type="match status" value="1"/>
</dbReference>
<sequence>MGGGEPTMQHEFVTEFLKKCKQQYIHTAIETCGYVKWEHLEKLLEYLDLVHFDIKHMDALVHKELTGVSNELILENARRVSTIHPMIIRIPVVPGYNDSDDNILATARFATELGENLNRIDLLPYHKFGSQTYARIGKAYKLEDVEPPSDGPMKRLQEIVESCGVRAQIGG</sequence>
<evidence type="ECO:0000256" key="6">
    <source>
        <dbReference type="ARBA" id="ARBA00023014"/>
    </source>
</evidence>
<dbReference type="InterPro" id="IPR007197">
    <property type="entry name" value="rSAM"/>
</dbReference>
<dbReference type="PANTHER" id="PTHR30352:SF4">
    <property type="entry name" value="PYRUVATE FORMATE-LYASE 2-ACTIVATING ENZYME"/>
    <property type="match status" value="1"/>
</dbReference>
<name>X1N384_9ZZZZ</name>
<dbReference type="PROSITE" id="PS51918">
    <property type="entry name" value="RADICAL_SAM"/>
    <property type="match status" value="1"/>
</dbReference>
<evidence type="ECO:0000256" key="1">
    <source>
        <dbReference type="ARBA" id="ARBA00001966"/>
    </source>
</evidence>
<accession>X1N384</accession>
<dbReference type="Pfam" id="PF04055">
    <property type="entry name" value="Radical_SAM"/>
    <property type="match status" value="1"/>
</dbReference>
<dbReference type="GO" id="GO:0046872">
    <property type="term" value="F:metal ion binding"/>
    <property type="evidence" value="ECO:0007669"/>
    <property type="project" value="UniProtKB-KW"/>
</dbReference>
<gene>
    <name evidence="8" type="ORF">S06H3_13215</name>
</gene>
<organism evidence="8">
    <name type="scientific">marine sediment metagenome</name>
    <dbReference type="NCBI Taxonomy" id="412755"/>
    <lineage>
        <taxon>unclassified sequences</taxon>
        <taxon>metagenomes</taxon>
        <taxon>ecological metagenomes</taxon>
    </lineage>
</organism>
<comment type="caution">
    <text evidence="8">The sequence shown here is derived from an EMBL/GenBank/DDBJ whole genome shotgun (WGS) entry which is preliminary data.</text>
</comment>
<keyword evidence="5" id="KW-0408">Iron</keyword>
<proteinExistence type="predicted"/>
<keyword evidence="6" id="KW-0411">Iron-sulfur</keyword>